<accession>A0A2S5DJD8</accession>
<dbReference type="SUPFAM" id="SSF47240">
    <property type="entry name" value="Ferritin-like"/>
    <property type="match status" value="1"/>
</dbReference>
<dbReference type="FunFam" id="1.20.1260.10:FF:000010">
    <property type="entry name" value="1,2-phenylacetyl-CoA epoxidase subunit A"/>
    <property type="match status" value="1"/>
</dbReference>
<dbReference type="EMBL" id="PQWB01000017">
    <property type="protein sequence ID" value="POZ63225.1"/>
    <property type="molecule type" value="Genomic_DNA"/>
</dbReference>
<comment type="caution">
    <text evidence="1">The sequence shown here is derived from an EMBL/GenBank/DDBJ whole genome shotgun (WGS) entry which is preliminary data.</text>
</comment>
<dbReference type="NCBIfam" id="TIGR02156">
    <property type="entry name" value="PA_CoA_Oxy1"/>
    <property type="match status" value="1"/>
</dbReference>
<proteinExistence type="predicted"/>
<dbReference type="PANTHER" id="PTHR30458">
    <property type="entry name" value="PHENYLACETIC ACID DEGRADATION PROTEIN PAA"/>
    <property type="match status" value="1"/>
</dbReference>
<dbReference type="Pfam" id="PF05138">
    <property type="entry name" value="PaaA_PaaC"/>
    <property type="match status" value="1"/>
</dbReference>
<protein>
    <submittedName>
        <fullName evidence="1">1,2-phenylacetyl-CoA epoxidase subunit A</fullName>
    </submittedName>
</protein>
<organism evidence="1 2">
    <name type="scientific">Chromobacterium alticapitis</name>
    <dbReference type="NCBI Taxonomy" id="2073169"/>
    <lineage>
        <taxon>Bacteria</taxon>
        <taxon>Pseudomonadati</taxon>
        <taxon>Pseudomonadota</taxon>
        <taxon>Betaproteobacteria</taxon>
        <taxon>Neisseriales</taxon>
        <taxon>Chromobacteriaceae</taxon>
        <taxon>Chromobacterium</taxon>
    </lineage>
</organism>
<reference evidence="2" key="1">
    <citation type="submission" date="2018-02" db="EMBL/GenBank/DDBJ databases">
        <authorList>
            <person name="O'Hara-Hanley K."/>
            <person name="Soby S."/>
        </authorList>
    </citation>
    <scope>NUCLEOTIDE SEQUENCE [LARGE SCALE GENOMIC DNA]</scope>
    <source>
        <strain evidence="2">MWU14-2602</strain>
    </source>
</reference>
<dbReference type="Gene3D" id="1.20.1260.10">
    <property type="match status" value="1"/>
</dbReference>
<dbReference type="InterPro" id="IPR012347">
    <property type="entry name" value="Ferritin-like"/>
</dbReference>
<keyword evidence="2" id="KW-1185">Reference proteome</keyword>
<dbReference type="AlphaFoldDB" id="A0A2S5DJD8"/>
<dbReference type="PANTHER" id="PTHR30458:SF2">
    <property type="entry name" value="1,2-PHENYLACETYL-COA EPOXIDASE, SUBUNIT A"/>
    <property type="match status" value="1"/>
</dbReference>
<name>A0A2S5DJD8_9NEIS</name>
<dbReference type="GO" id="GO:0097266">
    <property type="term" value="F:phenylacetyl-CoA 1,2-epoxidase activity"/>
    <property type="evidence" value="ECO:0007669"/>
    <property type="project" value="InterPro"/>
</dbReference>
<dbReference type="GO" id="GO:0010124">
    <property type="term" value="P:phenylacetate catabolic process"/>
    <property type="evidence" value="ECO:0007669"/>
    <property type="project" value="InterPro"/>
</dbReference>
<dbReference type="GO" id="GO:0005829">
    <property type="term" value="C:cytosol"/>
    <property type="evidence" value="ECO:0007669"/>
    <property type="project" value="TreeGrafter"/>
</dbReference>
<gene>
    <name evidence="1" type="ORF">C2I19_05315</name>
</gene>
<dbReference type="Proteomes" id="UP000237082">
    <property type="component" value="Unassembled WGS sequence"/>
</dbReference>
<dbReference type="InterPro" id="IPR007814">
    <property type="entry name" value="PaaA_PaaC"/>
</dbReference>
<dbReference type="InterPro" id="IPR011881">
    <property type="entry name" value="PaaA"/>
</dbReference>
<dbReference type="InterPro" id="IPR009078">
    <property type="entry name" value="Ferritin-like_SF"/>
</dbReference>
<dbReference type="InterPro" id="IPR052703">
    <property type="entry name" value="Aromatic_CoA_ox/epox"/>
</dbReference>
<dbReference type="OrthoDB" id="5292502at2"/>
<sequence>MNQDIATLEAGFQQRIDRGDKIEPQDWMPEGYRNTLLRQMSQHAHSEYVGMLPEGFWLTRAPSLHRKCVLLAKIQDEAGHSQYLYSALESLGVDRDGIYQQLLSGQAKYLNIFNYPALTWADVGMIGWLTDGAAIVNQVPLSRSSYGPYARAMVRICQEESFHHRQGFDLVRKLVEGTPEQRQMAQDALNRWWWPTVMVFGPPDEDSPHSRRSMQWGIKLYSNDTLRQKFVDQTVPQIHHLGLTVPDPDLRLNEETGHYEIGRIDWDEFSRVIQGGGQCNRHRVGSRRRAWEQGAWVREAAACHASKQAARQAGRQGERHE</sequence>
<dbReference type="RefSeq" id="WP_103901669.1">
    <property type="nucleotide sequence ID" value="NZ_PQWB01000017.1"/>
</dbReference>
<evidence type="ECO:0000313" key="2">
    <source>
        <dbReference type="Proteomes" id="UP000237082"/>
    </source>
</evidence>
<evidence type="ECO:0000313" key="1">
    <source>
        <dbReference type="EMBL" id="POZ63225.1"/>
    </source>
</evidence>